<gene>
    <name evidence="1" type="ORF">J2Z65_005088</name>
</gene>
<dbReference type="EMBL" id="JAGGKV010000016">
    <property type="protein sequence ID" value="MBP1965843.1"/>
    <property type="molecule type" value="Genomic_DNA"/>
</dbReference>
<dbReference type="Proteomes" id="UP001519344">
    <property type="component" value="Unassembled WGS sequence"/>
</dbReference>
<organism evidence="1 2">
    <name type="scientific">Paenibacillus aceris</name>
    <dbReference type="NCBI Taxonomy" id="869555"/>
    <lineage>
        <taxon>Bacteria</taxon>
        <taxon>Bacillati</taxon>
        <taxon>Bacillota</taxon>
        <taxon>Bacilli</taxon>
        <taxon>Bacillales</taxon>
        <taxon>Paenibacillaceae</taxon>
        <taxon>Paenibacillus</taxon>
    </lineage>
</organism>
<accession>A0ABS4I4T9</accession>
<comment type="caution">
    <text evidence="1">The sequence shown here is derived from an EMBL/GenBank/DDBJ whole genome shotgun (WGS) entry which is preliminary data.</text>
</comment>
<evidence type="ECO:0000313" key="2">
    <source>
        <dbReference type="Proteomes" id="UP001519344"/>
    </source>
</evidence>
<reference evidence="1 2" key="1">
    <citation type="submission" date="2021-03" db="EMBL/GenBank/DDBJ databases">
        <title>Genomic Encyclopedia of Type Strains, Phase IV (KMG-IV): sequencing the most valuable type-strain genomes for metagenomic binning, comparative biology and taxonomic classification.</title>
        <authorList>
            <person name="Goeker M."/>
        </authorList>
    </citation>
    <scope>NUCLEOTIDE SEQUENCE [LARGE SCALE GENOMIC DNA]</scope>
    <source>
        <strain evidence="1 2">DSM 24950</strain>
    </source>
</reference>
<evidence type="ECO:0000313" key="1">
    <source>
        <dbReference type="EMBL" id="MBP1965843.1"/>
    </source>
</evidence>
<proteinExistence type="predicted"/>
<protein>
    <submittedName>
        <fullName evidence="1">Uncharacterized protein</fullName>
    </submittedName>
</protein>
<dbReference type="RefSeq" id="WP_167055086.1">
    <property type="nucleotide sequence ID" value="NZ_JAAOZR010000009.1"/>
</dbReference>
<keyword evidence="2" id="KW-1185">Reference proteome</keyword>
<sequence length="53" mass="5993">MKPTLEIQEIVSALGIDPIRFLAWQEKELGLKDQLPTPIEEQKDTRSAFGVVL</sequence>
<name>A0ABS4I4T9_9BACL</name>